<dbReference type="RefSeq" id="WP_068367923.1">
    <property type="nucleotide sequence ID" value="NZ_KQ960175.1"/>
</dbReference>
<sequence>MLKNDFLMKQIQEYIQFLLRLIFPKEDIALEKKKITERESFRELAKLIEEGRYNDAEDLLFDGAETGTMDLASGIFFYQTLLQIPEKTLHDHDFSTKEIETGLRDYAKLFDVEF</sequence>
<proteinExistence type="predicted"/>
<reference evidence="2" key="1">
    <citation type="submission" date="2016-01" db="EMBL/GenBank/DDBJ databases">
        <authorList>
            <person name="Mitreva M."/>
            <person name="Pepin K.H."/>
            <person name="Mihindukulasuriya K.A."/>
            <person name="Fulton R."/>
            <person name="Fronick C."/>
            <person name="O'Laughlin M."/>
            <person name="Miner T."/>
            <person name="Herter B."/>
            <person name="Rosa B.A."/>
            <person name="Cordes M."/>
            <person name="Tomlinson C."/>
            <person name="Wollam A."/>
            <person name="Palsikar V.B."/>
            <person name="Mardis E.R."/>
            <person name="Wilson R.K."/>
        </authorList>
    </citation>
    <scope>NUCLEOTIDE SEQUENCE [LARGE SCALE GENOMIC DNA]</scope>
    <source>
        <strain evidence="2">DNF00729</strain>
    </source>
</reference>
<keyword evidence="2" id="KW-1185">Reference proteome</keyword>
<name>A0A134AG52_9FIRM</name>
<protein>
    <submittedName>
        <fullName evidence="1">Uncharacterized protein</fullName>
    </submittedName>
</protein>
<evidence type="ECO:0000313" key="1">
    <source>
        <dbReference type="EMBL" id="KXB66654.1"/>
    </source>
</evidence>
<dbReference type="Pfam" id="PF20092">
    <property type="entry name" value="DUF6483"/>
    <property type="match status" value="1"/>
</dbReference>
<evidence type="ECO:0000313" key="2">
    <source>
        <dbReference type="Proteomes" id="UP000070442"/>
    </source>
</evidence>
<dbReference type="EMBL" id="LSDG01000027">
    <property type="protein sequence ID" value="KXB66654.1"/>
    <property type="molecule type" value="Genomic_DNA"/>
</dbReference>
<dbReference type="OrthoDB" id="1650869at2"/>
<dbReference type="PATRIC" id="fig|755172.3.peg.995"/>
<accession>A0A134AG52</accession>
<comment type="caution">
    <text evidence="1">The sequence shown here is derived from an EMBL/GenBank/DDBJ whole genome shotgun (WGS) entry which is preliminary data.</text>
</comment>
<dbReference type="STRING" id="755172.HMPREF1863_01036"/>
<dbReference type="InterPro" id="IPR045507">
    <property type="entry name" value="DUF6483"/>
</dbReference>
<dbReference type="Proteomes" id="UP000070442">
    <property type="component" value="Unassembled WGS sequence"/>
</dbReference>
<organism evidence="1 2">
    <name type="scientific">Aedoeadaptatus coxii</name>
    <dbReference type="NCBI Taxonomy" id="755172"/>
    <lineage>
        <taxon>Bacteria</taxon>
        <taxon>Bacillati</taxon>
        <taxon>Bacillota</taxon>
        <taxon>Tissierellia</taxon>
        <taxon>Tissierellales</taxon>
        <taxon>Peptoniphilaceae</taxon>
        <taxon>Aedoeadaptatus</taxon>
    </lineage>
</organism>
<dbReference type="AlphaFoldDB" id="A0A134AG52"/>
<gene>
    <name evidence="1" type="ORF">HMPREF1863_01036</name>
</gene>